<dbReference type="EMBL" id="UINC01120075">
    <property type="protein sequence ID" value="SVC94326.1"/>
    <property type="molecule type" value="Genomic_DNA"/>
</dbReference>
<keyword evidence="3" id="KW-0460">Magnesium</keyword>
<dbReference type="SMART" id="SM00922">
    <property type="entry name" value="MR_MLE"/>
    <property type="match status" value="1"/>
</dbReference>
<dbReference type="GO" id="GO:0000287">
    <property type="term" value="F:magnesium ion binding"/>
    <property type="evidence" value="ECO:0007669"/>
    <property type="project" value="TreeGrafter"/>
</dbReference>
<comment type="cofactor">
    <cofactor evidence="1">
        <name>Mg(2+)</name>
        <dbReference type="ChEBI" id="CHEBI:18420"/>
    </cofactor>
</comment>
<dbReference type="GO" id="GO:0016836">
    <property type="term" value="F:hydro-lyase activity"/>
    <property type="evidence" value="ECO:0007669"/>
    <property type="project" value="TreeGrafter"/>
</dbReference>
<dbReference type="InterPro" id="IPR013341">
    <property type="entry name" value="Mandelate_racemase_N_dom"/>
</dbReference>
<reference evidence="5" key="1">
    <citation type="submission" date="2018-05" db="EMBL/GenBank/DDBJ databases">
        <authorList>
            <person name="Lanie J.A."/>
            <person name="Ng W.-L."/>
            <person name="Kazmierczak K.M."/>
            <person name="Andrzejewski T.M."/>
            <person name="Davidsen T.M."/>
            <person name="Wayne K.J."/>
            <person name="Tettelin H."/>
            <person name="Glass J.I."/>
            <person name="Rusch D."/>
            <person name="Podicherti R."/>
            <person name="Tsui H.-C.T."/>
            <person name="Winkler M.E."/>
        </authorList>
    </citation>
    <scope>NUCLEOTIDE SEQUENCE</scope>
</reference>
<organism evidence="5">
    <name type="scientific">marine metagenome</name>
    <dbReference type="NCBI Taxonomy" id="408172"/>
    <lineage>
        <taxon>unclassified sequences</taxon>
        <taxon>metagenomes</taxon>
        <taxon>ecological metagenomes</taxon>
    </lineage>
</organism>
<gene>
    <name evidence="5" type="ORF">METZ01_LOCUS347180</name>
</gene>
<dbReference type="SUPFAM" id="SSF51604">
    <property type="entry name" value="Enolase C-terminal domain-like"/>
    <property type="match status" value="1"/>
</dbReference>
<dbReference type="SUPFAM" id="SSF54826">
    <property type="entry name" value="Enolase N-terminal domain-like"/>
    <property type="match status" value="1"/>
</dbReference>
<evidence type="ECO:0000256" key="3">
    <source>
        <dbReference type="ARBA" id="ARBA00022842"/>
    </source>
</evidence>
<dbReference type="Pfam" id="PF13378">
    <property type="entry name" value="MR_MLE_C"/>
    <property type="match status" value="1"/>
</dbReference>
<sequence>MKIEAIDLFYVALPVITRTADGTQDSLVVRVRTDNGLEGWGECDASPLISMAAYVMPMSHSNIINISEALIGETLDSPEDVVHLRNKAGKYGLDIQQLDHAISGADIAMWDVLGKYLGEPVWKLIGHSSSHKKLPYASVLFGNDPDETHAIATSIVQRNFQAAKFGWGPMGQGSLSDDIALVQAARDGLGPRTKLMVDAGVIWGDDVDAAYERAVKFADLEVTWLEEPLKTEEVNAYKQLSDRIKANNINIGVAGGEGADFYRSADDMMTNG</sequence>
<evidence type="ECO:0000259" key="4">
    <source>
        <dbReference type="SMART" id="SM00922"/>
    </source>
</evidence>
<dbReference type="Gene3D" id="3.20.20.120">
    <property type="entry name" value="Enolase-like C-terminal domain"/>
    <property type="match status" value="1"/>
</dbReference>
<dbReference type="GO" id="GO:0016052">
    <property type="term" value="P:carbohydrate catabolic process"/>
    <property type="evidence" value="ECO:0007669"/>
    <property type="project" value="TreeGrafter"/>
</dbReference>
<dbReference type="InterPro" id="IPR029017">
    <property type="entry name" value="Enolase-like_N"/>
</dbReference>
<dbReference type="AlphaFoldDB" id="A0A382R9I9"/>
<feature type="non-terminal residue" evidence="5">
    <location>
        <position position="272"/>
    </location>
</feature>
<dbReference type="PANTHER" id="PTHR13794:SF58">
    <property type="entry name" value="MITOCHONDRIAL ENOLASE SUPERFAMILY MEMBER 1"/>
    <property type="match status" value="1"/>
</dbReference>
<feature type="domain" description="Mandelate racemase/muconate lactonizing enzyme C-terminal" evidence="4">
    <location>
        <begin position="145"/>
        <end position="247"/>
    </location>
</feature>
<name>A0A382R9I9_9ZZZZ</name>
<dbReference type="InterPro" id="IPR036849">
    <property type="entry name" value="Enolase-like_C_sf"/>
</dbReference>
<dbReference type="InterPro" id="IPR029065">
    <property type="entry name" value="Enolase_C-like"/>
</dbReference>
<evidence type="ECO:0000313" key="5">
    <source>
        <dbReference type="EMBL" id="SVC94326.1"/>
    </source>
</evidence>
<dbReference type="PANTHER" id="PTHR13794">
    <property type="entry name" value="ENOLASE SUPERFAMILY, MANDELATE RACEMASE"/>
    <property type="match status" value="1"/>
</dbReference>
<dbReference type="Gene3D" id="3.30.390.10">
    <property type="entry name" value="Enolase-like, N-terminal domain"/>
    <property type="match status" value="1"/>
</dbReference>
<dbReference type="InterPro" id="IPR013342">
    <property type="entry name" value="Mandelate_racemase_C"/>
</dbReference>
<dbReference type="Pfam" id="PF02746">
    <property type="entry name" value="MR_MLE_N"/>
    <property type="match status" value="1"/>
</dbReference>
<protein>
    <recommendedName>
        <fullName evidence="4">Mandelate racemase/muconate lactonizing enzyme C-terminal domain-containing protein</fullName>
    </recommendedName>
</protein>
<evidence type="ECO:0000256" key="1">
    <source>
        <dbReference type="ARBA" id="ARBA00001946"/>
    </source>
</evidence>
<evidence type="ECO:0000256" key="2">
    <source>
        <dbReference type="ARBA" id="ARBA00022723"/>
    </source>
</evidence>
<keyword evidence="2" id="KW-0479">Metal-binding</keyword>
<proteinExistence type="predicted"/>
<dbReference type="InterPro" id="IPR046945">
    <property type="entry name" value="RHMD-like"/>
</dbReference>
<accession>A0A382R9I9</accession>